<proteinExistence type="predicted"/>
<dbReference type="Proteomes" id="UP000308600">
    <property type="component" value="Unassembled WGS sequence"/>
</dbReference>
<gene>
    <name evidence="1" type="ORF">BDN72DRAFT_796005</name>
</gene>
<evidence type="ECO:0000313" key="2">
    <source>
        <dbReference type="Proteomes" id="UP000308600"/>
    </source>
</evidence>
<keyword evidence="2" id="KW-1185">Reference proteome</keyword>
<accession>A0ACD3AW20</accession>
<reference evidence="1 2" key="1">
    <citation type="journal article" date="2019" name="Nat. Ecol. Evol.">
        <title>Megaphylogeny resolves global patterns of mushroom evolution.</title>
        <authorList>
            <person name="Varga T."/>
            <person name="Krizsan K."/>
            <person name="Foldi C."/>
            <person name="Dima B."/>
            <person name="Sanchez-Garcia M."/>
            <person name="Sanchez-Ramirez S."/>
            <person name="Szollosi G.J."/>
            <person name="Szarkandi J.G."/>
            <person name="Papp V."/>
            <person name="Albert L."/>
            <person name="Andreopoulos W."/>
            <person name="Angelini C."/>
            <person name="Antonin V."/>
            <person name="Barry K.W."/>
            <person name="Bougher N.L."/>
            <person name="Buchanan P."/>
            <person name="Buyck B."/>
            <person name="Bense V."/>
            <person name="Catcheside P."/>
            <person name="Chovatia M."/>
            <person name="Cooper J."/>
            <person name="Damon W."/>
            <person name="Desjardin D."/>
            <person name="Finy P."/>
            <person name="Geml J."/>
            <person name="Haridas S."/>
            <person name="Hughes K."/>
            <person name="Justo A."/>
            <person name="Karasinski D."/>
            <person name="Kautmanova I."/>
            <person name="Kiss B."/>
            <person name="Kocsube S."/>
            <person name="Kotiranta H."/>
            <person name="LaButti K.M."/>
            <person name="Lechner B.E."/>
            <person name="Liimatainen K."/>
            <person name="Lipzen A."/>
            <person name="Lukacs Z."/>
            <person name="Mihaltcheva S."/>
            <person name="Morgado L.N."/>
            <person name="Niskanen T."/>
            <person name="Noordeloos M.E."/>
            <person name="Ohm R.A."/>
            <person name="Ortiz-Santana B."/>
            <person name="Ovrebo C."/>
            <person name="Racz N."/>
            <person name="Riley R."/>
            <person name="Savchenko A."/>
            <person name="Shiryaev A."/>
            <person name="Soop K."/>
            <person name="Spirin V."/>
            <person name="Szebenyi C."/>
            <person name="Tomsovsky M."/>
            <person name="Tulloss R.E."/>
            <person name="Uehling J."/>
            <person name="Grigoriev I.V."/>
            <person name="Vagvolgyi C."/>
            <person name="Papp T."/>
            <person name="Martin F.M."/>
            <person name="Miettinen O."/>
            <person name="Hibbett D.S."/>
            <person name="Nagy L.G."/>
        </authorList>
    </citation>
    <scope>NUCLEOTIDE SEQUENCE [LARGE SCALE GENOMIC DNA]</scope>
    <source>
        <strain evidence="1 2">NL-1719</strain>
    </source>
</reference>
<protein>
    <submittedName>
        <fullName evidence="1">Signal recognition particle, SRP9/SRP14 subunit</fullName>
    </submittedName>
</protein>
<evidence type="ECO:0000313" key="1">
    <source>
        <dbReference type="EMBL" id="TFK69894.1"/>
    </source>
</evidence>
<organism evidence="1 2">
    <name type="scientific">Pluteus cervinus</name>
    <dbReference type="NCBI Taxonomy" id="181527"/>
    <lineage>
        <taxon>Eukaryota</taxon>
        <taxon>Fungi</taxon>
        <taxon>Dikarya</taxon>
        <taxon>Basidiomycota</taxon>
        <taxon>Agaricomycotina</taxon>
        <taxon>Agaricomycetes</taxon>
        <taxon>Agaricomycetidae</taxon>
        <taxon>Agaricales</taxon>
        <taxon>Pluteineae</taxon>
        <taxon>Pluteaceae</taxon>
        <taxon>Pluteus</taxon>
    </lineage>
</organism>
<dbReference type="EMBL" id="ML208322">
    <property type="protein sequence ID" value="TFK69894.1"/>
    <property type="molecule type" value="Genomic_DNA"/>
</dbReference>
<name>A0ACD3AW20_9AGAR</name>
<sequence length="166" mass="19313">MQLVDNDVFLSQLAALFESSKEKGTIWLTHKRLTYDGEDATKLESGGDSDSREYPVLLRATNGDKIKFSTKIQSSQLLKFHTAYGSLLKANMANLRKRDKKREKTRQEQAVRRKKRVTEPIVVEGPKRGNARRKRQRKIKATLRQQQSQQQFKEREEARRKVDVVI</sequence>